<evidence type="ECO:0000313" key="2">
    <source>
        <dbReference type="EMBL" id="KRX08820.1"/>
    </source>
</evidence>
<dbReference type="InParanoid" id="A0A0V0R2U1"/>
<dbReference type="Proteomes" id="UP000054937">
    <property type="component" value="Unassembled WGS sequence"/>
</dbReference>
<evidence type="ECO:0000313" key="3">
    <source>
        <dbReference type="Proteomes" id="UP000054937"/>
    </source>
</evidence>
<dbReference type="Gene3D" id="1.10.8.480">
    <property type="match status" value="1"/>
</dbReference>
<organism evidence="2 3">
    <name type="scientific">Pseudocohnilembus persalinus</name>
    <name type="common">Ciliate</name>
    <dbReference type="NCBI Taxonomy" id="266149"/>
    <lineage>
        <taxon>Eukaryota</taxon>
        <taxon>Sar</taxon>
        <taxon>Alveolata</taxon>
        <taxon>Ciliophora</taxon>
        <taxon>Intramacronucleata</taxon>
        <taxon>Oligohymenophorea</taxon>
        <taxon>Scuticociliatia</taxon>
        <taxon>Philasterida</taxon>
        <taxon>Pseudocohnilembidae</taxon>
        <taxon>Pseudocohnilembus</taxon>
    </lineage>
</organism>
<name>A0A0V0R2U1_PSEPJ</name>
<protein>
    <submittedName>
        <fullName evidence="2">Uncharacterized protein</fullName>
    </submittedName>
</protein>
<dbReference type="OrthoDB" id="74991at2759"/>
<evidence type="ECO:0000256" key="1">
    <source>
        <dbReference type="SAM" id="MobiDB-lite"/>
    </source>
</evidence>
<keyword evidence="3" id="KW-1185">Reference proteome</keyword>
<dbReference type="AlphaFoldDB" id="A0A0V0R2U1"/>
<dbReference type="EMBL" id="LDAU01000057">
    <property type="protein sequence ID" value="KRX08820.1"/>
    <property type="molecule type" value="Genomic_DNA"/>
</dbReference>
<gene>
    <name evidence="2" type="ORF">PPERSA_08924</name>
</gene>
<comment type="caution">
    <text evidence="2">The sequence shown here is derived from an EMBL/GenBank/DDBJ whole genome shotgun (WGS) entry which is preliminary data.</text>
</comment>
<sequence length="126" mass="15331">MGWFIENMFYEKKQIFECYFQTQGLNPQDQQQQELQNQNLVAIMNDDNKGMEEENDEEENDEEIDMEDNEEEEEIDIEKQQKNEFKEKVIQILKDNGFGDKRSSKMQIDEFLKLLYIFNQNDIHFK</sequence>
<feature type="region of interest" description="Disordered" evidence="1">
    <location>
        <begin position="46"/>
        <end position="81"/>
    </location>
</feature>
<proteinExistence type="predicted"/>
<feature type="compositionally biased region" description="Acidic residues" evidence="1">
    <location>
        <begin position="53"/>
        <end position="76"/>
    </location>
</feature>
<reference evidence="2 3" key="1">
    <citation type="journal article" date="2015" name="Sci. Rep.">
        <title>Genome of the facultative scuticociliatosis pathogen Pseudocohnilembus persalinus provides insight into its virulence through horizontal gene transfer.</title>
        <authorList>
            <person name="Xiong J."/>
            <person name="Wang G."/>
            <person name="Cheng J."/>
            <person name="Tian M."/>
            <person name="Pan X."/>
            <person name="Warren A."/>
            <person name="Jiang C."/>
            <person name="Yuan D."/>
            <person name="Miao W."/>
        </authorList>
    </citation>
    <scope>NUCLEOTIDE SEQUENCE [LARGE SCALE GENOMIC DNA]</scope>
    <source>
        <strain evidence="2">36N120E</strain>
    </source>
</reference>
<accession>A0A0V0R2U1</accession>